<dbReference type="SUPFAM" id="SSF47459">
    <property type="entry name" value="HLH, helix-loop-helix DNA-binding domain"/>
    <property type="match status" value="1"/>
</dbReference>
<proteinExistence type="predicted"/>
<evidence type="ECO:0000256" key="1">
    <source>
        <dbReference type="ARBA" id="ARBA00004123"/>
    </source>
</evidence>
<feature type="compositionally biased region" description="Polar residues" evidence="7">
    <location>
        <begin position="515"/>
        <end position="526"/>
    </location>
</feature>
<dbReference type="Gene3D" id="4.10.280.10">
    <property type="entry name" value="Helix-loop-helix DNA-binding domain"/>
    <property type="match status" value="1"/>
</dbReference>
<reference evidence="9 10" key="1">
    <citation type="submission" date="2022-05" db="EMBL/GenBank/DDBJ databases">
        <title>A multi-omics perspective on studying reproductive biology in Daphnia sinensis.</title>
        <authorList>
            <person name="Jia J."/>
        </authorList>
    </citation>
    <scope>NUCLEOTIDE SEQUENCE [LARGE SCALE GENOMIC DNA]</scope>
    <source>
        <strain evidence="9 10">WSL</strain>
    </source>
</reference>
<dbReference type="PROSITE" id="PS50888">
    <property type="entry name" value="BHLH"/>
    <property type="match status" value="1"/>
</dbReference>
<evidence type="ECO:0000256" key="2">
    <source>
        <dbReference type="ARBA" id="ARBA00023015"/>
    </source>
</evidence>
<accession>A0AAD5PZT9</accession>
<dbReference type="PANTHER" id="PTHR15741:SF37">
    <property type="entry name" value="LD38259P"/>
    <property type="match status" value="1"/>
</dbReference>
<keyword evidence="3" id="KW-0238">DNA-binding</keyword>
<dbReference type="Proteomes" id="UP000820818">
    <property type="component" value="Linkage Group LG2"/>
</dbReference>
<dbReference type="CDD" id="cd11405">
    <property type="entry name" value="bHLHzip_MLXIP_like"/>
    <property type="match status" value="1"/>
</dbReference>
<dbReference type="CDD" id="cd21739">
    <property type="entry name" value="NES2-NLS_ChREBP-like"/>
    <property type="match status" value="1"/>
</dbReference>
<feature type="region of interest" description="Disordered" evidence="7">
    <location>
        <begin position="465"/>
        <end position="486"/>
    </location>
</feature>
<dbReference type="EMBL" id="WJBH02000002">
    <property type="protein sequence ID" value="KAI9563788.1"/>
    <property type="molecule type" value="Genomic_DNA"/>
</dbReference>
<dbReference type="Pfam" id="PF00010">
    <property type="entry name" value="HLH"/>
    <property type="match status" value="1"/>
</dbReference>
<dbReference type="InterPro" id="IPR011598">
    <property type="entry name" value="bHLH_dom"/>
</dbReference>
<evidence type="ECO:0000256" key="7">
    <source>
        <dbReference type="SAM" id="MobiDB-lite"/>
    </source>
</evidence>
<feature type="domain" description="BHLH" evidence="8">
    <location>
        <begin position="799"/>
        <end position="868"/>
    </location>
</feature>
<feature type="region of interest" description="Disordered" evidence="7">
    <location>
        <begin position="826"/>
        <end position="853"/>
    </location>
</feature>
<dbReference type="SMART" id="SM00353">
    <property type="entry name" value="HLH"/>
    <property type="match status" value="1"/>
</dbReference>
<dbReference type="InterPro" id="IPR052207">
    <property type="entry name" value="Max-like/E-box_TFs"/>
</dbReference>
<keyword evidence="5" id="KW-0539">Nucleus</keyword>
<feature type="compositionally biased region" description="Polar residues" evidence="7">
    <location>
        <begin position="605"/>
        <end position="625"/>
    </location>
</feature>
<evidence type="ECO:0000256" key="5">
    <source>
        <dbReference type="ARBA" id="ARBA00023242"/>
    </source>
</evidence>
<keyword evidence="2" id="KW-0805">Transcription regulation</keyword>
<feature type="region of interest" description="Disordered" evidence="7">
    <location>
        <begin position="779"/>
        <end position="798"/>
    </location>
</feature>
<evidence type="ECO:0000256" key="3">
    <source>
        <dbReference type="ARBA" id="ARBA00023125"/>
    </source>
</evidence>
<feature type="compositionally biased region" description="Low complexity" evidence="7">
    <location>
        <begin position="626"/>
        <end position="684"/>
    </location>
</feature>
<feature type="compositionally biased region" description="Low complexity" evidence="7">
    <location>
        <begin position="527"/>
        <end position="536"/>
    </location>
</feature>
<feature type="compositionally biased region" description="Gly residues" evidence="7">
    <location>
        <begin position="827"/>
        <end position="839"/>
    </location>
</feature>
<feature type="region of interest" description="Disordered" evidence="7">
    <location>
        <begin position="515"/>
        <end position="550"/>
    </location>
</feature>
<keyword evidence="10" id="KW-1185">Reference proteome</keyword>
<dbReference type="PANTHER" id="PTHR15741">
    <property type="entry name" value="BASIC HELIX-LOOP-HELIX ZIP TRANSCRIPTION FACTOR"/>
    <property type="match status" value="1"/>
</dbReference>
<gene>
    <name evidence="9" type="ORF">GHT06_011253</name>
</gene>
<comment type="caution">
    <text evidence="9">The sequence shown here is derived from an EMBL/GenBank/DDBJ whole genome shotgun (WGS) entry which is preliminary data.</text>
</comment>
<evidence type="ECO:0000313" key="10">
    <source>
        <dbReference type="Proteomes" id="UP000820818"/>
    </source>
</evidence>
<organism evidence="9 10">
    <name type="scientific">Daphnia sinensis</name>
    <dbReference type="NCBI Taxonomy" id="1820382"/>
    <lineage>
        <taxon>Eukaryota</taxon>
        <taxon>Metazoa</taxon>
        <taxon>Ecdysozoa</taxon>
        <taxon>Arthropoda</taxon>
        <taxon>Crustacea</taxon>
        <taxon>Branchiopoda</taxon>
        <taxon>Diplostraca</taxon>
        <taxon>Cladocera</taxon>
        <taxon>Anomopoda</taxon>
        <taxon>Daphniidae</taxon>
        <taxon>Daphnia</taxon>
        <taxon>Daphnia similis group</taxon>
    </lineage>
</organism>
<dbReference type="AlphaFoldDB" id="A0AAD5PZT9"/>
<feature type="region of interest" description="Disordered" evidence="7">
    <location>
        <begin position="575"/>
        <end position="684"/>
    </location>
</feature>
<evidence type="ECO:0000256" key="4">
    <source>
        <dbReference type="ARBA" id="ARBA00023163"/>
    </source>
</evidence>
<protein>
    <recommendedName>
        <fullName evidence="8">BHLH domain-containing protein</fullName>
    </recommendedName>
</protein>
<evidence type="ECO:0000259" key="8">
    <source>
        <dbReference type="PROSITE" id="PS50888"/>
    </source>
</evidence>
<name>A0AAD5PZT9_9CRUS</name>
<feature type="coiled-coil region" evidence="6">
    <location>
        <begin position="865"/>
        <end position="899"/>
    </location>
</feature>
<keyword evidence="4" id="KW-0804">Transcription</keyword>
<feature type="compositionally biased region" description="Polar residues" evidence="7">
    <location>
        <begin position="1012"/>
        <end position="1024"/>
    </location>
</feature>
<feature type="region of interest" description="Disordered" evidence="7">
    <location>
        <begin position="1"/>
        <end position="42"/>
    </location>
</feature>
<feature type="compositionally biased region" description="Polar residues" evidence="7">
    <location>
        <begin position="1"/>
        <end position="19"/>
    </location>
</feature>
<dbReference type="GO" id="GO:0005634">
    <property type="term" value="C:nucleus"/>
    <property type="evidence" value="ECO:0007669"/>
    <property type="project" value="UniProtKB-SubCell"/>
</dbReference>
<dbReference type="InterPro" id="IPR036638">
    <property type="entry name" value="HLH_DNA-bd_sf"/>
</dbReference>
<comment type="subcellular location">
    <subcellularLocation>
        <location evidence="1">Nucleus</location>
    </subcellularLocation>
</comment>
<feature type="compositionally biased region" description="Low complexity" evidence="7">
    <location>
        <begin position="26"/>
        <end position="38"/>
    </location>
</feature>
<dbReference type="GO" id="GO:0000978">
    <property type="term" value="F:RNA polymerase II cis-regulatory region sequence-specific DNA binding"/>
    <property type="evidence" value="ECO:0007669"/>
    <property type="project" value="TreeGrafter"/>
</dbReference>
<sequence>MTGGNSPTTQNNQSQSRQASPLHAGQQQQLCQDGQPQQLRKKSKEIIHSGHFMVSDFEAEGRDDDDDELAIPVPEDAEDSAVLVGAVSVSSMNAAGDLAGSCSNQGSCSVTSIIRPKRTETISPGFTKDSGNWIQKNAIGATFSCEDLPMQAAEDFMIPAVTIDQSLTKLFQCMTLAYSSKLTSPRWKNFKGLRLQWKDKIRLNNLIWRCWHMQFIERRNTAVCQFASPLEVDQHNKPEAVVLEGKYWKRRLATVTAEYKKWRIFFKNQMMGRASKDLNDINMCGELDHLDWFAPRSNGSFNSGTGSLALDDDLFMDFSDTLFSSLSSNQPFPFPNPREIAKGAGLADFIQPGLIQLQPNLDDFMDTFEPLQDLLSGRLPPVEEEIVAVEDSIAGRTSDQLTQRRNDFQLHENSPYCASTSTTPVSAATIVVTASSPQPLLNYFQMDQSSSSYLSNLQLGNSHRHLTNQQNTRPSPQYHQQSQEQIHRQPLVNEPAFNHPRTVVVPSTQNSVFESNVNAPSVGSSHQLQQQPQLVQSTDGFPASGGYENAASHTGAFQRQNSGGSEHGFVVPTAQFQGKQRSRSRSGSGPNTAGNGSAAIFPHAATTSLSASQPSIGSSRANRTKSNGNSSSSSSPARLLSNSASAQEAGLPRSSRGIGRLRSSSDLQPIMPVPTAAASTPAPVVPRTILPDNSALLAHLLTSPNQIGTSSTTLVLTADSSATRIPIIFPLQNPDTTTTKLEKPLTLLPTTVNLEYSNDSRPYKQEPSPNVPMVEDLVTNQNTSRSRSSDGERTQYREHRRVCHINAEQKRRCNIKNGFDTLQSLLPGGGATSGSGNGSGSSASSHGKSSDVSKAAMLHRGAEFIRQLRQERQQQQEEMDQLKQNIETLNAAISGCQALLPANGAPVSRQRNNRMREMFDEWVRVRTLQNWKFWIFSILIQPLLESYSTALSAATYEDLWQNVLNWVDQYCSLIALRPVVFNSLRNLSKTTDIIANPSRLPAEATQAACNPDRTTAPNNLPSTT</sequence>
<dbReference type="GO" id="GO:0046983">
    <property type="term" value="F:protein dimerization activity"/>
    <property type="evidence" value="ECO:0007669"/>
    <property type="project" value="InterPro"/>
</dbReference>
<evidence type="ECO:0000256" key="6">
    <source>
        <dbReference type="SAM" id="Coils"/>
    </source>
</evidence>
<keyword evidence="6" id="KW-0175">Coiled coil</keyword>
<feature type="compositionally biased region" description="Basic and acidic residues" evidence="7">
    <location>
        <begin position="787"/>
        <end position="797"/>
    </location>
</feature>
<dbReference type="GO" id="GO:0000981">
    <property type="term" value="F:DNA-binding transcription factor activity, RNA polymerase II-specific"/>
    <property type="evidence" value="ECO:0007669"/>
    <property type="project" value="TreeGrafter"/>
</dbReference>
<feature type="region of interest" description="Disordered" evidence="7">
    <location>
        <begin position="1004"/>
        <end position="1024"/>
    </location>
</feature>
<feature type="compositionally biased region" description="Polar residues" evidence="7">
    <location>
        <begin position="467"/>
        <end position="484"/>
    </location>
</feature>
<evidence type="ECO:0000313" key="9">
    <source>
        <dbReference type="EMBL" id="KAI9563788.1"/>
    </source>
</evidence>